<sequence length="45" mass="4862">MSMLLGPFTAIPVLFMMPSLARLAQDKEFPQPELAVPCPNSDAEG</sequence>
<name>A0A1B9F7X1_9BACT</name>
<dbReference type="Proteomes" id="UP000093080">
    <property type="component" value="Unassembled WGS sequence"/>
</dbReference>
<dbReference type="EMBL" id="MAGO01000003">
    <property type="protein sequence ID" value="OCC15944.1"/>
    <property type="molecule type" value="Genomic_DNA"/>
</dbReference>
<organism evidence="1 2">
    <name type="scientific">Dissulfuribacter thermophilus</name>
    <dbReference type="NCBI Taxonomy" id="1156395"/>
    <lineage>
        <taxon>Bacteria</taxon>
        <taxon>Pseudomonadati</taxon>
        <taxon>Thermodesulfobacteriota</taxon>
        <taxon>Dissulfuribacteria</taxon>
        <taxon>Dissulfuribacterales</taxon>
        <taxon>Dissulfuribacteraceae</taxon>
        <taxon>Dissulfuribacter</taxon>
    </lineage>
</organism>
<comment type="caution">
    <text evidence="1">The sequence shown here is derived from an EMBL/GenBank/DDBJ whole genome shotgun (WGS) entry which is preliminary data.</text>
</comment>
<evidence type="ECO:0000313" key="1">
    <source>
        <dbReference type="EMBL" id="OCC15944.1"/>
    </source>
</evidence>
<proteinExistence type="predicted"/>
<evidence type="ECO:0000313" key="2">
    <source>
        <dbReference type="Proteomes" id="UP000093080"/>
    </source>
</evidence>
<keyword evidence="2" id="KW-1185">Reference proteome</keyword>
<protein>
    <submittedName>
        <fullName evidence="1">Uncharacterized protein</fullName>
    </submittedName>
</protein>
<accession>A0A1B9F7X1</accession>
<reference evidence="1 2" key="1">
    <citation type="submission" date="2016-06" db="EMBL/GenBank/DDBJ databases">
        <title>Respiratory ammonification of nitrate coupled to the oxidation of elemental sulfur in deep-sea autotrophic thermophilic bacteria.</title>
        <authorList>
            <person name="Slobodkina G.B."/>
            <person name="Mardanov A.V."/>
            <person name="Ravin N.V."/>
            <person name="Frolova A.A."/>
            <person name="Viryasiv M.B."/>
            <person name="Chernyh N.A."/>
            <person name="Bonch-Osmolovskaya E.A."/>
            <person name="Slobodkin A.I."/>
        </authorList>
    </citation>
    <scope>NUCLEOTIDE SEQUENCE [LARGE SCALE GENOMIC DNA]</scope>
    <source>
        <strain evidence="1 2">S69</strain>
    </source>
</reference>
<gene>
    <name evidence="1" type="ORF">DBT_0869</name>
</gene>
<dbReference type="AlphaFoldDB" id="A0A1B9F7X1"/>